<dbReference type="OrthoDB" id="14123at10239"/>
<sequence length="310" mass="34134">MSLKSMRNRVTGAMARQTLTVKTHSPVLLLGLGAVGFTTTVVLACRATLKLSDVLEEGNELLNKVDVKTENEDEDEEVKKKAKIGAKLQVAIRVAKLYAPSVAIGLGTLTAITGAHVILTRRNTALTAALGVATKTFQDYRARVVEDQGTEKDLEYRWGTAEREVVEETETGPVTTVLKGLDQEAIKKEIAAGSVYARLFDEDHEDWSEFPHQNQTRIENVQNMANTLLRVDGFVTLNQVYEMLGFERTAAGQVVGWVVNPKDGRGDGVIDFGVWNEGVYEGKKWINGNKQAILLDFNVDGEILSLMKQV</sequence>
<gene>
    <name evidence="1" type="primary">58</name>
    <name evidence="1" type="ORF">SEA_RIMA_58</name>
</gene>
<dbReference type="Pfam" id="PF19880">
    <property type="entry name" value="DUF6353"/>
    <property type="match status" value="1"/>
</dbReference>
<reference evidence="1" key="1">
    <citation type="submission" date="2018-02" db="EMBL/GenBank/DDBJ databases">
        <authorList>
            <person name="Bhuiyan S."/>
            <person name="Garcia C."/>
            <person name="Cox E.C."/>
            <person name="Ali D.J."/>
            <person name="Quadri S.Y."/>
            <person name="Layton S.R."/>
            <person name="Benjamin R.C."/>
            <person name="Hughes L.E."/>
            <person name="Garlena R.A."/>
            <person name="Russell D.A."/>
            <person name="Pope W.H."/>
            <person name="Jacobs-Sera D."/>
            <person name="Hendrix R.W."/>
            <person name="Hatfull G.F."/>
        </authorList>
    </citation>
    <scope>NUCLEOTIDE SEQUENCE</scope>
</reference>
<name>A0A1I9SDT3_9CAUD</name>
<protein>
    <submittedName>
        <fullName evidence="1">Uncharacterized protein</fullName>
    </submittedName>
</protein>
<dbReference type="GeneID" id="40072318"/>
<evidence type="ECO:0000313" key="1">
    <source>
        <dbReference type="EMBL" id="AOZ65010.1"/>
    </source>
</evidence>
<dbReference type="EMBL" id="KX670790">
    <property type="protein sequence ID" value="AOZ65010.1"/>
    <property type="molecule type" value="Genomic_DNA"/>
</dbReference>
<accession>A0A1I9SDT3</accession>
<proteinExistence type="predicted"/>
<evidence type="ECO:0000313" key="2">
    <source>
        <dbReference type="Proteomes" id="UP000221790"/>
    </source>
</evidence>
<keyword evidence="2" id="KW-1185">Reference proteome</keyword>
<dbReference type="InterPro" id="IPR045933">
    <property type="entry name" value="DUF6353"/>
</dbReference>
<dbReference type="RefSeq" id="YP_009596719.1">
    <property type="nucleotide sequence ID" value="NC_041889.1"/>
</dbReference>
<dbReference type="KEGG" id="vg:40072318"/>
<dbReference type="Proteomes" id="UP000221790">
    <property type="component" value="Segment"/>
</dbReference>
<organism evidence="1 2">
    <name type="scientific">Streptomyces phage Rima</name>
    <dbReference type="NCBI Taxonomy" id="1897525"/>
    <lineage>
        <taxon>Viruses</taxon>
        <taxon>Duplodnaviria</taxon>
        <taxon>Heunggongvirae</taxon>
        <taxon>Uroviricota</taxon>
        <taxon>Caudoviricetes</taxon>
        <taxon>Rimavirus</taxon>
        <taxon>Rimavirus rima</taxon>
    </lineage>
</organism>